<dbReference type="EMBL" id="PEZX01000038">
    <property type="protein sequence ID" value="PIS06742.1"/>
    <property type="molecule type" value="Genomic_DNA"/>
</dbReference>
<evidence type="ECO:0000313" key="1">
    <source>
        <dbReference type="EMBL" id="PIS06742.1"/>
    </source>
</evidence>
<accession>A0A2M6R856</accession>
<reference evidence="2" key="1">
    <citation type="submission" date="2017-09" db="EMBL/GenBank/DDBJ databases">
        <title>Depth-based differentiation of microbial function through sediment-hosted aquifers and enrichment of novel symbionts in the deep terrestrial subsurface.</title>
        <authorList>
            <person name="Probst A.J."/>
            <person name="Ladd B."/>
            <person name="Jarett J.K."/>
            <person name="Geller-Mcgrath D.E."/>
            <person name="Sieber C.M.K."/>
            <person name="Emerson J.B."/>
            <person name="Anantharaman K."/>
            <person name="Thomas B.C."/>
            <person name="Malmstrom R."/>
            <person name="Stieglmeier M."/>
            <person name="Klingl A."/>
            <person name="Woyke T."/>
            <person name="Ryan C.M."/>
            <person name="Banfield J.F."/>
        </authorList>
    </citation>
    <scope>NUCLEOTIDE SEQUENCE [LARGE SCALE GENOMIC DNA]</scope>
</reference>
<organism evidence="1 2">
    <name type="scientific">Candidatus Berkelbacteria bacterium CG10_big_fil_rev_8_21_14_0_10_43_14</name>
    <dbReference type="NCBI Taxonomy" id="1974515"/>
    <lineage>
        <taxon>Bacteria</taxon>
        <taxon>Candidatus Berkelbacteria</taxon>
    </lineage>
</organism>
<gene>
    <name evidence="1" type="ORF">COT79_03080</name>
</gene>
<dbReference type="Proteomes" id="UP000231162">
    <property type="component" value="Unassembled WGS sequence"/>
</dbReference>
<comment type="caution">
    <text evidence="1">The sequence shown here is derived from an EMBL/GenBank/DDBJ whole genome shotgun (WGS) entry which is preliminary data.</text>
</comment>
<sequence>MFFRVALLIAGFGDGVPVILNLEPYNTPTCPTMPVMAGGRGVLKKVKNDAIPDLRGQGKEVKGLGRSGMTFTL</sequence>
<name>A0A2M6R856_9BACT</name>
<dbReference type="AlphaFoldDB" id="A0A2M6R856"/>
<evidence type="ECO:0000313" key="2">
    <source>
        <dbReference type="Proteomes" id="UP000231162"/>
    </source>
</evidence>
<protein>
    <submittedName>
        <fullName evidence="1">Uncharacterized protein</fullName>
    </submittedName>
</protein>
<proteinExistence type="predicted"/>